<proteinExistence type="predicted"/>
<name>A0A5J4LIB9_9ACTN</name>
<evidence type="ECO:0008006" key="3">
    <source>
        <dbReference type="Google" id="ProtNLM"/>
    </source>
</evidence>
<keyword evidence="2" id="KW-1185">Reference proteome</keyword>
<evidence type="ECO:0000313" key="2">
    <source>
        <dbReference type="Proteomes" id="UP000325598"/>
    </source>
</evidence>
<evidence type="ECO:0000313" key="1">
    <source>
        <dbReference type="EMBL" id="GES29955.1"/>
    </source>
</evidence>
<organism evidence="1 2">
    <name type="scientific">Streptomyces angustmyceticus</name>
    <dbReference type="NCBI Taxonomy" id="285578"/>
    <lineage>
        <taxon>Bacteria</taxon>
        <taxon>Bacillati</taxon>
        <taxon>Actinomycetota</taxon>
        <taxon>Actinomycetes</taxon>
        <taxon>Kitasatosporales</taxon>
        <taxon>Streptomycetaceae</taxon>
        <taxon>Streptomyces</taxon>
    </lineage>
</organism>
<dbReference type="AlphaFoldDB" id="A0A5J4LIB9"/>
<gene>
    <name evidence="1" type="ORF">San01_24420</name>
</gene>
<dbReference type="Proteomes" id="UP000325598">
    <property type="component" value="Unassembled WGS sequence"/>
</dbReference>
<dbReference type="SUPFAM" id="SSF54427">
    <property type="entry name" value="NTF2-like"/>
    <property type="match status" value="1"/>
</dbReference>
<protein>
    <recommendedName>
        <fullName evidence="3">SnoaL-like domain-containing protein</fullName>
    </recommendedName>
</protein>
<reference evidence="1 2" key="1">
    <citation type="submission" date="2019-10" db="EMBL/GenBank/DDBJ databases">
        <title>Whole genome shotgun sequence of Streptomyces angustmyceticus NBRC 3934.</title>
        <authorList>
            <person name="Hosoyama A."/>
            <person name="Ichikawa N."/>
            <person name="Kimura A."/>
            <person name="Kitahashi Y."/>
            <person name="Komaki H."/>
            <person name="Uohara A."/>
        </authorList>
    </citation>
    <scope>NUCLEOTIDE SEQUENCE [LARGE SCALE GENOMIC DNA]</scope>
    <source>
        <strain evidence="1 2">NBRC 3934</strain>
    </source>
</reference>
<dbReference type="InterPro" id="IPR032710">
    <property type="entry name" value="NTF2-like_dom_sf"/>
</dbReference>
<accession>A0A5J4LIB9</accession>
<sequence length="151" mass="15825">MLAVAAVLTGGGAFTGIARASSASSGAITTAARPWTALPTAPADAHRTVARQQSAPDPATVVQTYFQAVNDRDFVSAWALGGRQHIAGTSYDAFVATFNTVSKYDVTIESVQGNKVTVRLDASLTNRTHRHYAGTYTVEDGVIVAADIRPT</sequence>
<dbReference type="EMBL" id="BLAG01000007">
    <property type="protein sequence ID" value="GES29955.1"/>
    <property type="molecule type" value="Genomic_DNA"/>
</dbReference>
<comment type="caution">
    <text evidence="1">The sequence shown here is derived from an EMBL/GenBank/DDBJ whole genome shotgun (WGS) entry which is preliminary data.</text>
</comment>